<feature type="compositionally biased region" description="Acidic residues" evidence="6">
    <location>
        <begin position="1"/>
        <end position="10"/>
    </location>
</feature>
<feature type="repeat" description="TPR" evidence="5">
    <location>
        <begin position="138"/>
        <end position="171"/>
    </location>
</feature>
<sequence length="236" mass="26054">MEDAGGEESLDAQGAAKPGCSGHRQAPGKPVWSLLEEAAHMKTEGNAFYREKNIRSAIGRYHRALLILRSLDSDVTSSVKGFGPEITALTPEQEAFLRNTQVDCYNNIAACLLQKQSVDYARVREYSLRVLQLRPGNVKALYRAGLAALEMGDAQTAKEYLSQACREQPNGKRKSTTSVPSRAFPHRSHSKAAHRQLRAPVSSHDAFCHSTRIVLASPKTKSVWLHKSQSKTRLEA</sequence>
<reference evidence="7" key="1">
    <citation type="submission" date="2025-08" db="UniProtKB">
        <authorList>
            <consortium name="Ensembl"/>
        </authorList>
    </citation>
    <scope>IDENTIFICATION</scope>
</reference>
<keyword evidence="2 5" id="KW-0802">TPR repeat</keyword>
<dbReference type="Proteomes" id="UP000261640">
    <property type="component" value="Unplaced"/>
</dbReference>
<dbReference type="GO" id="GO:0061371">
    <property type="term" value="P:determination of heart left/right asymmetry"/>
    <property type="evidence" value="ECO:0007669"/>
    <property type="project" value="Ensembl"/>
</dbReference>
<proteinExistence type="inferred from homology"/>
<feature type="region of interest" description="Disordered" evidence="6">
    <location>
        <begin position="166"/>
        <end position="196"/>
    </location>
</feature>
<dbReference type="InterPro" id="IPR019734">
    <property type="entry name" value="TPR_rpt"/>
</dbReference>
<evidence type="ECO:0000313" key="8">
    <source>
        <dbReference type="Proteomes" id="UP000261640"/>
    </source>
</evidence>
<feature type="compositionally biased region" description="Basic residues" evidence="6">
    <location>
        <begin position="184"/>
        <end position="196"/>
    </location>
</feature>
<dbReference type="PANTHER" id="PTHR11242">
    <property type="entry name" value="ARYL HYDROCARBON RECEPTOR INTERACTING PROTEIN RELATED"/>
    <property type="match status" value="1"/>
</dbReference>
<dbReference type="FunCoup" id="A0A3Q3KII5">
    <property type="interactions" value="451"/>
</dbReference>
<dbReference type="InParanoid" id="A0A3Q3KII5"/>
<evidence type="ECO:0000256" key="5">
    <source>
        <dbReference type="PROSITE-ProRule" id="PRU00339"/>
    </source>
</evidence>
<dbReference type="GO" id="GO:0060271">
    <property type="term" value="P:cilium assembly"/>
    <property type="evidence" value="ECO:0007669"/>
    <property type="project" value="Ensembl"/>
</dbReference>
<dbReference type="GeneTree" id="ENSGT00940000161805"/>
<evidence type="ECO:0000256" key="1">
    <source>
        <dbReference type="ARBA" id="ARBA00022737"/>
    </source>
</evidence>
<protein>
    <recommendedName>
        <fullName evidence="4">Tetratricopeptide repeat protein 9C</fullName>
    </recommendedName>
</protein>
<dbReference type="InterPro" id="IPR039663">
    <property type="entry name" value="AIP/AIPL1/TTC9"/>
</dbReference>
<reference evidence="7" key="2">
    <citation type="submission" date="2025-09" db="UniProtKB">
        <authorList>
            <consortium name="Ensembl"/>
        </authorList>
    </citation>
    <scope>IDENTIFICATION</scope>
</reference>
<dbReference type="PROSITE" id="PS50005">
    <property type="entry name" value="TPR"/>
    <property type="match status" value="1"/>
</dbReference>
<evidence type="ECO:0000256" key="4">
    <source>
        <dbReference type="ARBA" id="ARBA00040624"/>
    </source>
</evidence>
<accession>A0A3Q3KII5</accession>
<evidence type="ECO:0000256" key="6">
    <source>
        <dbReference type="SAM" id="MobiDB-lite"/>
    </source>
</evidence>
<evidence type="ECO:0000256" key="3">
    <source>
        <dbReference type="ARBA" id="ARBA00034486"/>
    </source>
</evidence>
<dbReference type="SMART" id="SM00028">
    <property type="entry name" value="TPR"/>
    <property type="match status" value="3"/>
</dbReference>
<dbReference type="STRING" id="205130.ENSMAMP00000000493"/>
<dbReference type="AlphaFoldDB" id="A0A3Q3KII5"/>
<dbReference type="SUPFAM" id="SSF48452">
    <property type="entry name" value="TPR-like"/>
    <property type="match status" value="1"/>
</dbReference>
<keyword evidence="8" id="KW-1185">Reference proteome</keyword>
<name>A0A3Q3KII5_9TELE</name>
<feature type="region of interest" description="Disordered" evidence="6">
    <location>
        <begin position="1"/>
        <end position="28"/>
    </location>
</feature>
<organism evidence="7 8">
    <name type="scientific">Mastacembelus armatus</name>
    <name type="common">zig-zag eel</name>
    <dbReference type="NCBI Taxonomy" id="205130"/>
    <lineage>
        <taxon>Eukaryota</taxon>
        <taxon>Metazoa</taxon>
        <taxon>Chordata</taxon>
        <taxon>Craniata</taxon>
        <taxon>Vertebrata</taxon>
        <taxon>Euteleostomi</taxon>
        <taxon>Actinopterygii</taxon>
        <taxon>Neopterygii</taxon>
        <taxon>Teleostei</taxon>
        <taxon>Neoteleostei</taxon>
        <taxon>Acanthomorphata</taxon>
        <taxon>Anabantaria</taxon>
        <taxon>Synbranchiformes</taxon>
        <taxon>Mastacembelidae</taxon>
        <taxon>Mastacembelus</taxon>
    </lineage>
</organism>
<dbReference type="PANTHER" id="PTHR11242:SF14">
    <property type="entry name" value="TETRATRICOPEPTIDE REPEAT PROTEIN 9C"/>
    <property type="match status" value="1"/>
</dbReference>
<dbReference type="GO" id="GO:0032474">
    <property type="term" value="P:otolith morphogenesis"/>
    <property type="evidence" value="ECO:0007669"/>
    <property type="project" value="Ensembl"/>
</dbReference>
<dbReference type="InterPro" id="IPR011990">
    <property type="entry name" value="TPR-like_helical_dom_sf"/>
</dbReference>
<dbReference type="Gene3D" id="1.25.40.10">
    <property type="entry name" value="Tetratricopeptide repeat domain"/>
    <property type="match status" value="1"/>
</dbReference>
<evidence type="ECO:0000256" key="2">
    <source>
        <dbReference type="ARBA" id="ARBA00022803"/>
    </source>
</evidence>
<keyword evidence="1" id="KW-0677">Repeat</keyword>
<dbReference type="Ensembl" id="ENSMAMT00000000501.2">
    <property type="protein sequence ID" value="ENSMAMP00000000493.1"/>
    <property type="gene ID" value="ENSMAMG00000000345.2"/>
</dbReference>
<comment type="similarity">
    <text evidence="3">Belongs to the TTC9 family.</text>
</comment>
<evidence type="ECO:0000313" key="7">
    <source>
        <dbReference type="Ensembl" id="ENSMAMP00000000493.1"/>
    </source>
</evidence>